<dbReference type="OrthoDB" id="10261027at2759"/>
<dbReference type="GO" id="GO:0005524">
    <property type="term" value="F:ATP binding"/>
    <property type="evidence" value="ECO:0007669"/>
    <property type="project" value="UniProtKB-UniRule"/>
</dbReference>
<evidence type="ECO:0000259" key="5">
    <source>
        <dbReference type="PROSITE" id="PS50011"/>
    </source>
</evidence>
<keyword evidence="6" id="KW-1185">Reference proteome</keyword>
<feature type="domain" description="Protein kinase" evidence="5">
    <location>
        <begin position="195"/>
        <end position="338"/>
    </location>
</feature>
<dbReference type="GeneID" id="112454293"/>
<dbReference type="Pfam" id="PF00069">
    <property type="entry name" value="Pkinase"/>
    <property type="match status" value="1"/>
</dbReference>
<gene>
    <name evidence="7" type="primary">LOC112454293</name>
</gene>
<dbReference type="SUPFAM" id="SSF56112">
    <property type="entry name" value="Protein kinase-like (PK-like)"/>
    <property type="match status" value="1"/>
</dbReference>
<dbReference type="PROSITE" id="PS00107">
    <property type="entry name" value="PROTEIN_KINASE_ATP"/>
    <property type="match status" value="1"/>
</dbReference>
<evidence type="ECO:0000313" key="7">
    <source>
        <dbReference type="RefSeq" id="XP_024871357.1"/>
    </source>
</evidence>
<dbReference type="InterPro" id="IPR011009">
    <property type="entry name" value="Kinase-like_dom_sf"/>
</dbReference>
<dbReference type="Gene3D" id="1.10.510.10">
    <property type="entry name" value="Transferase(Phosphotransferase) domain 1"/>
    <property type="match status" value="1"/>
</dbReference>
<protein>
    <submittedName>
        <fullName evidence="7">U-box domain-containing protein 35-like</fullName>
    </submittedName>
</protein>
<name>A0A6J1PNU1_9HYME</name>
<sequence length="338" mass="38843">MNHIIVKDENSTVKLPTQNCRLIPGKIEYRIFYANLSKHPNFKNEGKKKRFQEIMAIIDGEGNNSSGTNFFEKKVGVNKNVKRIIYIGWKHKIDERNKFIHIKEPIAGAKTIELDQAKKYRLAEVKNMILEAMKTEENSKYFEESVVDIENRAAASSKIHILTNDFESKENLPNNRQTVHNVHLSIPVIDEKNIHFSEILLGKGAFGTVKRATWLGIDVAVKTIELSTSNKYIIREINIMDKVRHPNIISIMAVSFSQSQCHIVMEYFDSESLRSVLFHGNSKLKLKLNEKNKSLISYQICKAITFLHESRPAILHKDIKPDNILVDRHYTTKVCDLG</sequence>
<reference evidence="7" key="1">
    <citation type="submission" date="2025-08" db="UniProtKB">
        <authorList>
            <consortium name="RefSeq"/>
        </authorList>
    </citation>
    <scope>IDENTIFICATION</scope>
    <source>
        <tissue evidence="7">Whole body</tissue>
    </source>
</reference>
<keyword evidence="4" id="KW-0723">Serine/threonine-protein kinase</keyword>
<dbReference type="InterPro" id="IPR051681">
    <property type="entry name" value="Ser/Thr_Kinases-Pseudokinases"/>
</dbReference>
<dbReference type="InterPro" id="IPR000719">
    <property type="entry name" value="Prot_kinase_dom"/>
</dbReference>
<dbReference type="PROSITE" id="PS00108">
    <property type="entry name" value="PROTEIN_KINASE_ST"/>
    <property type="match status" value="1"/>
</dbReference>
<organism evidence="6 7">
    <name type="scientific">Temnothorax curvispinosus</name>
    <dbReference type="NCBI Taxonomy" id="300111"/>
    <lineage>
        <taxon>Eukaryota</taxon>
        <taxon>Metazoa</taxon>
        <taxon>Ecdysozoa</taxon>
        <taxon>Arthropoda</taxon>
        <taxon>Hexapoda</taxon>
        <taxon>Insecta</taxon>
        <taxon>Pterygota</taxon>
        <taxon>Neoptera</taxon>
        <taxon>Endopterygota</taxon>
        <taxon>Hymenoptera</taxon>
        <taxon>Apocrita</taxon>
        <taxon>Aculeata</taxon>
        <taxon>Formicoidea</taxon>
        <taxon>Formicidae</taxon>
        <taxon>Myrmicinae</taxon>
        <taxon>Temnothorax</taxon>
    </lineage>
</organism>
<dbReference type="SMART" id="SM00220">
    <property type="entry name" value="S_TKc"/>
    <property type="match status" value="1"/>
</dbReference>
<feature type="binding site" evidence="3">
    <location>
        <position position="222"/>
    </location>
    <ligand>
        <name>ATP</name>
        <dbReference type="ChEBI" id="CHEBI:30616"/>
    </ligand>
</feature>
<dbReference type="PROSITE" id="PS50011">
    <property type="entry name" value="PROTEIN_KINASE_DOM"/>
    <property type="match status" value="1"/>
</dbReference>
<dbReference type="InterPro" id="IPR008271">
    <property type="entry name" value="Ser/Thr_kinase_AS"/>
</dbReference>
<dbReference type="GO" id="GO:0004674">
    <property type="term" value="F:protein serine/threonine kinase activity"/>
    <property type="evidence" value="ECO:0007669"/>
    <property type="project" value="UniProtKB-KW"/>
</dbReference>
<proteinExistence type="inferred from homology"/>
<evidence type="ECO:0000256" key="3">
    <source>
        <dbReference type="PROSITE-ProRule" id="PRU10141"/>
    </source>
</evidence>
<evidence type="ECO:0000256" key="4">
    <source>
        <dbReference type="RuleBase" id="RU000304"/>
    </source>
</evidence>
<dbReference type="PANTHER" id="PTHR44329">
    <property type="entry name" value="SERINE/THREONINE-PROTEIN KINASE TNNI3K-RELATED"/>
    <property type="match status" value="1"/>
</dbReference>
<dbReference type="PANTHER" id="PTHR44329:SF298">
    <property type="entry name" value="MIXED LINEAGE KINASE DOMAIN-LIKE PROTEIN"/>
    <property type="match status" value="1"/>
</dbReference>
<dbReference type="RefSeq" id="XP_024871357.1">
    <property type="nucleotide sequence ID" value="XM_025015589.1"/>
</dbReference>
<dbReference type="InterPro" id="IPR017441">
    <property type="entry name" value="Protein_kinase_ATP_BS"/>
</dbReference>
<keyword evidence="2 3" id="KW-0067">ATP-binding</keyword>
<accession>A0A6J1PNU1</accession>
<evidence type="ECO:0000256" key="1">
    <source>
        <dbReference type="ARBA" id="ARBA00022741"/>
    </source>
</evidence>
<dbReference type="Proteomes" id="UP000504618">
    <property type="component" value="Unplaced"/>
</dbReference>
<comment type="similarity">
    <text evidence="4">Belongs to the protein kinase superfamily.</text>
</comment>
<evidence type="ECO:0000313" key="6">
    <source>
        <dbReference type="Proteomes" id="UP000504618"/>
    </source>
</evidence>
<evidence type="ECO:0000256" key="2">
    <source>
        <dbReference type="ARBA" id="ARBA00022840"/>
    </source>
</evidence>
<keyword evidence="1 3" id="KW-0547">Nucleotide-binding</keyword>
<keyword evidence="4" id="KW-0418">Kinase</keyword>
<keyword evidence="4" id="KW-0808">Transferase</keyword>
<dbReference type="AlphaFoldDB" id="A0A6J1PNU1"/>